<feature type="transmembrane region" description="Helical" evidence="1">
    <location>
        <begin position="136"/>
        <end position="156"/>
    </location>
</feature>
<protein>
    <submittedName>
        <fullName evidence="2">DUF2254 domain-containing protein</fullName>
    </submittedName>
</protein>
<dbReference type="Pfam" id="PF10011">
    <property type="entry name" value="DUF2254"/>
    <property type="match status" value="1"/>
</dbReference>
<evidence type="ECO:0000313" key="3">
    <source>
        <dbReference type="Proteomes" id="UP000249354"/>
    </source>
</evidence>
<comment type="caution">
    <text evidence="2">The sequence shown here is derived from an EMBL/GenBank/DDBJ whole genome shotgun (WGS) entry which is preliminary data.</text>
</comment>
<dbReference type="EMBL" id="QBMC01000037">
    <property type="protein sequence ID" value="PZO19889.1"/>
    <property type="molecule type" value="Genomic_DNA"/>
</dbReference>
<keyword evidence="1" id="KW-1133">Transmembrane helix</keyword>
<evidence type="ECO:0000256" key="1">
    <source>
        <dbReference type="SAM" id="Phobius"/>
    </source>
</evidence>
<name>A0A2W4USF8_9CYAN</name>
<dbReference type="AlphaFoldDB" id="A0A2W4USF8"/>
<keyword evidence="1" id="KW-0472">Membrane</keyword>
<evidence type="ECO:0000313" key="2">
    <source>
        <dbReference type="EMBL" id="PZO19889.1"/>
    </source>
</evidence>
<reference evidence="2 3" key="2">
    <citation type="submission" date="2018-06" db="EMBL/GenBank/DDBJ databases">
        <title>Metagenomic assembly of (sub)arctic Cyanobacteria and their associated microbiome from non-axenic cultures.</title>
        <authorList>
            <person name="Baurain D."/>
        </authorList>
    </citation>
    <scope>NUCLEOTIDE SEQUENCE [LARGE SCALE GENOMIC DNA]</scope>
    <source>
        <strain evidence="2">ULC129bin1</strain>
    </source>
</reference>
<accession>A0A2W4USF8</accession>
<sequence length="449" mass="50044">MSKLWDSLSTSFWFVPAMMILSALLLAVVLTTVDRSLQIEGVEVLGALVPKGTQSAGTLLSAIATSILTVAGSIFSIVIIAIQLASGQFGPRMLRDFMHDRVSQITLGTCGATFVYQIAILWAIEDSKNISFTPQISVFVGFLLAVISTFVIIYFVHHIADTVHADNLIARIGKDLESSIHRVLPKSREQFDQQSKNNKSAAARQIQEVPADFEQKAIALPSHHNGYIQKIDYDALCAIAAQHNLILKLLYRPGQFAVKNSQILYAYAEKTPHLASHQTLSIDINDALTCGNQRKPEHDIEFPVKQLVEIAIRAISPAVNDPFTAIRCIDRLTMRLCEISQKAPQSIYRFDDSRQLRLIINPVTFESIVKAAFDQIRQYGQSDVSVTLRLLEAIEKIGEQCHTQPQKRSLRRQADMIQRGGQNPDNIPEENDRQDILQQYNKTVAALAN</sequence>
<dbReference type="InterPro" id="IPR018723">
    <property type="entry name" value="DUF2254_membrane"/>
</dbReference>
<gene>
    <name evidence="2" type="ORF">DCF25_07750</name>
</gene>
<feature type="transmembrane region" description="Helical" evidence="1">
    <location>
        <begin position="59"/>
        <end position="84"/>
    </location>
</feature>
<proteinExistence type="predicted"/>
<dbReference type="Proteomes" id="UP000249354">
    <property type="component" value="Unassembled WGS sequence"/>
</dbReference>
<feature type="transmembrane region" description="Helical" evidence="1">
    <location>
        <begin position="105"/>
        <end position="124"/>
    </location>
</feature>
<keyword evidence="1" id="KW-0812">Transmembrane</keyword>
<organism evidence="2 3">
    <name type="scientific">Leptolyngbya foveolarum</name>
    <dbReference type="NCBI Taxonomy" id="47253"/>
    <lineage>
        <taxon>Bacteria</taxon>
        <taxon>Bacillati</taxon>
        <taxon>Cyanobacteriota</taxon>
        <taxon>Cyanophyceae</taxon>
        <taxon>Leptolyngbyales</taxon>
        <taxon>Leptolyngbyaceae</taxon>
        <taxon>Leptolyngbya group</taxon>
        <taxon>Leptolyngbya</taxon>
    </lineage>
</organism>
<reference evidence="3" key="1">
    <citation type="submission" date="2018-04" db="EMBL/GenBank/DDBJ databases">
        <authorList>
            <person name="Cornet L."/>
        </authorList>
    </citation>
    <scope>NUCLEOTIDE SEQUENCE [LARGE SCALE GENOMIC DNA]</scope>
</reference>